<evidence type="ECO:0000259" key="6">
    <source>
        <dbReference type="Pfam" id="PF10551"/>
    </source>
</evidence>
<accession>A0A814IDD6</accession>
<keyword evidence="3" id="KW-0862">Zinc</keyword>
<evidence type="ECO:0000313" key="8">
    <source>
        <dbReference type="Proteomes" id="UP000663889"/>
    </source>
</evidence>
<evidence type="ECO:0000256" key="3">
    <source>
        <dbReference type="ARBA" id="ARBA00022833"/>
    </source>
</evidence>
<dbReference type="Gene3D" id="2.20.25.240">
    <property type="match status" value="2"/>
</dbReference>
<feature type="region of interest" description="Disordered" evidence="4">
    <location>
        <begin position="1"/>
        <end position="46"/>
    </location>
</feature>
<dbReference type="PANTHER" id="PTHR24216:SF65">
    <property type="entry name" value="PAXILLIN-LIKE PROTEIN 1"/>
    <property type="match status" value="1"/>
</dbReference>
<feature type="compositionally biased region" description="Low complexity" evidence="4">
    <location>
        <begin position="698"/>
        <end position="717"/>
    </location>
</feature>
<dbReference type="GO" id="GO:0008270">
    <property type="term" value="F:zinc ion binding"/>
    <property type="evidence" value="ECO:0007669"/>
    <property type="project" value="UniProtKB-KW"/>
</dbReference>
<evidence type="ECO:0000313" key="7">
    <source>
        <dbReference type="EMBL" id="CAF1024158.1"/>
    </source>
</evidence>
<feature type="region of interest" description="Disordered" evidence="4">
    <location>
        <begin position="677"/>
        <end position="770"/>
    </location>
</feature>
<sequence>MYTNNSLTHTTTSIPSLSFNSSSTPSQHLYPTPQRQTPTPSCASLSSEIRNTAPSFQQDYQHLCSHQFQSQILTQDEWNLILTVRMMKTLNVLPSFQPPSSSLYQHSGDLTSYQSTSSNCQIGHQLSAPTFYTTAAGTLPTSPYYNEASSIHPYAAPTTASSIPPLLATAISSTAPLITAASSLASYAIVTSSLPRDTTAYSSSPLITTASSSLASYATTTSSLPPYTTASSLSSPYATTTSWLPPYTTVSSSSTPYATTTSSLPPYTTASSLSSSYATTSSLSSPYTTASSSPPPSTILILQELEQTLLPRIQQAHQNDSSISQLQLHSPTSPPVILMSPIQQQQQKSPNQYSSAAPQQTQSVYSHASATYQYDSSMSGPTIQLLDPTKPYRIGDTIKVAGRTLQSDTVSMKYWLEDDITITETTNGGHILNMAGYSYFRKIFGKNFTTWECEYRRRKHCSSIVIRSSNPTIKNYFRIYSIQGEHIHHPTPENIEIRLFKQRVRDRCRQELSCPRTIYEHELQKGKYSGEMLALLPTFYNMQAQLYRIRQEHLPTSPTDPNFQSHPGFTTTDQGKRFLLYDSNASQAPYVSAPSEVGRLLIYSSDLQLVILSKSKRIGSDGTFETAAQISHQYYIIMGEYEEKHPGKNILESGHQKKHLHLHYSVTQCPTTQTQQLLTTAASQPSTISAHTEPEQVSSSSQISSSRQMSSPPQIQSGHQNHSPMLQLQSHSSPASPPPAIISPVQQHQRKVSDQSISASPQQHQSTHPQTPTIFHYNQTITGPAVQLLDPTKPYELGDTIKIGGRTLESDALSMKYWCEDDMTVNEITTGRHIMNMAGYSYFVKNYGKNFTTWECEYRRKHRCSSIVIRSSDPTVKNYFRIYSIQGEHIHEPAPNNIEVRKFKHRIRERCRQELSSPRTIYEDELKKGKYSSEMLAVLPTFYNMQAQLYHIRQEHLPPSPTDPNFILHPAFTSTDQGERFLLYDSNNVQAPYAPAPSKVGRLIIYASDLQLNILSKSKRIGSDGTFETAAQITHQNYIIMGEYEEKHSVPLVFCLCEHMNYETYELIIQVLKTAVSSLKLDFQPTYWMSDYEAALTKAIKQELPNTKLLGCAFHYNQAIYRNIQTKGLQEAYQNVEVVRQMLRQIMALAFIPSDQIKIVYNDVIKPQLSNVPTRPTSLRHNLRNFLKYYESYWLTKIYKFCVFDQPTRTNNELEGYNNKMNVQLTAHPHLYRLIIWFEKEELLVQQLAMKVISDIPVHKRKRAPITVLIDNSLQSLWNSYKAGTLTPKALLLESSKWIARKA</sequence>
<organism evidence="7 8">
    <name type="scientific">Rotaria sordida</name>
    <dbReference type="NCBI Taxonomy" id="392033"/>
    <lineage>
        <taxon>Eukaryota</taxon>
        <taxon>Metazoa</taxon>
        <taxon>Spiralia</taxon>
        <taxon>Gnathifera</taxon>
        <taxon>Rotifera</taxon>
        <taxon>Eurotatoria</taxon>
        <taxon>Bdelloidea</taxon>
        <taxon>Philodinida</taxon>
        <taxon>Philodinidae</taxon>
        <taxon>Rotaria</taxon>
    </lineage>
</organism>
<feature type="region of interest" description="Disordered" evidence="4">
    <location>
        <begin position="249"/>
        <end position="268"/>
    </location>
</feature>
<dbReference type="InterPro" id="IPR018289">
    <property type="entry name" value="MULE_transposase_dom"/>
</dbReference>
<dbReference type="EMBL" id="CAJNOU010000531">
    <property type="protein sequence ID" value="CAF1024158.1"/>
    <property type="molecule type" value="Genomic_DNA"/>
</dbReference>
<feature type="domain" description="FLYWCH-type" evidence="5">
    <location>
        <begin position="423"/>
        <end position="488"/>
    </location>
</feature>
<keyword evidence="1" id="KW-0479">Metal-binding</keyword>
<reference evidence="7" key="1">
    <citation type="submission" date="2021-02" db="EMBL/GenBank/DDBJ databases">
        <authorList>
            <person name="Nowell W R."/>
        </authorList>
    </citation>
    <scope>NUCLEOTIDE SEQUENCE</scope>
</reference>
<dbReference type="Proteomes" id="UP000663889">
    <property type="component" value="Unassembled WGS sequence"/>
</dbReference>
<evidence type="ECO:0000256" key="2">
    <source>
        <dbReference type="ARBA" id="ARBA00022771"/>
    </source>
</evidence>
<dbReference type="Pfam" id="PF10551">
    <property type="entry name" value="MULE"/>
    <property type="match status" value="1"/>
</dbReference>
<evidence type="ECO:0000259" key="5">
    <source>
        <dbReference type="Pfam" id="PF04500"/>
    </source>
</evidence>
<feature type="region of interest" description="Disordered" evidence="4">
    <location>
        <begin position="315"/>
        <end position="336"/>
    </location>
</feature>
<dbReference type="InterPro" id="IPR007588">
    <property type="entry name" value="Znf_FLYWCH"/>
</dbReference>
<name>A0A814IDD6_9BILA</name>
<proteinExistence type="predicted"/>
<dbReference type="Pfam" id="PF04500">
    <property type="entry name" value="FLYWCH"/>
    <property type="match status" value="1"/>
</dbReference>
<comment type="caution">
    <text evidence="7">The sequence shown here is derived from an EMBL/GenBank/DDBJ whole genome shotgun (WGS) entry which is preliminary data.</text>
</comment>
<dbReference type="PANTHER" id="PTHR24216">
    <property type="entry name" value="PAXILLIN-RELATED"/>
    <property type="match status" value="1"/>
</dbReference>
<feature type="compositionally biased region" description="Polar residues" evidence="4">
    <location>
        <begin position="315"/>
        <end position="331"/>
    </location>
</feature>
<feature type="compositionally biased region" description="Polar residues" evidence="4">
    <location>
        <begin position="718"/>
        <end position="729"/>
    </location>
</feature>
<feature type="compositionally biased region" description="Polar residues" evidence="4">
    <location>
        <begin position="27"/>
        <end position="46"/>
    </location>
</feature>
<keyword evidence="2" id="KW-0863">Zinc-finger</keyword>
<feature type="compositionally biased region" description="Low complexity" evidence="4">
    <location>
        <begin position="11"/>
        <end position="26"/>
    </location>
</feature>
<feature type="domain" description="MULE transposase" evidence="6">
    <location>
        <begin position="1023"/>
        <end position="1118"/>
    </location>
</feature>
<protein>
    <submittedName>
        <fullName evidence="7">Uncharacterized protein</fullName>
    </submittedName>
</protein>
<gene>
    <name evidence="7" type="ORF">SEV965_LOCUS11959</name>
</gene>
<evidence type="ECO:0000256" key="4">
    <source>
        <dbReference type="SAM" id="MobiDB-lite"/>
    </source>
</evidence>
<feature type="compositionally biased region" description="Polar residues" evidence="4">
    <location>
        <begin position="1"/>
        <end position="10"/>
    </location>
</feature>
<evidence type="ECO:0000256" key="1">
    <source>
        <dbReference type="ARBA" id="ARBA00022723"/>
    </source>
</evidence>
<feature type="compositionally biased region" description="Low complexity" evidence="4">
    <location>
        <begin position="760"/>
        <end position="770"/>
    </location>
</feature>